<dbReference type="Proteomes" id="UP000027222">
    <property type="component" value="Unassembled WGS sequence"/>
</dbReference>
<feature type="non-terminal residue" evidence="1">
    <location>
        <position position="98"/>
    </location>
</feature>
<accession>A0A067U1C1</accession>
<sequence length="98" mass="10855">MDWLSDFYFGIGPAAPSRPYLVLPDQSATYNPSNCEVLTAKLSSVQFRFELTPPSLNFELDFTFGSVSSLNFELNFAFSSRSSCSNFGSGLNFGITRE</sequence>
<dbReference type="HOGENOM" id="CLU_2339124_0_0_1"/>
<organism evidence="1 2">
    <name type="scientific">Galerina marginata (strain CBS 339.88)</name>
    <dbReference type="NCBI Taxonomy" id="685588"/>
    <lineage>
        <taxon>Eukaryota</taxon>
        <taxon>Fungi</taxon>
        <taxon>Dikarya</taxon>
        <taxon>Basidiomycota</taxon>
        <taxon>Agaricomycotina</taxon>
        <taxon>Agaricomycetes</taxon>
        <taxon>Agaricomycetidae</taxon>
        <taxon>Agaricales</taxon>
        <taxon>Agaricineae</taxon>
        <taxon>Strophariaceae</taxon>
        <taxon>Galerina</taxon>
    </lineage>
</organism>
<gene>
    <name evidence="1" type="ORF">GALMADRAFT_235298</name>
</gene>
<evidence type="ECO:0000313" key="1">
    <source>
        <dbReference type="EMBL" id="KDR86074.1"/>
    </source>
</evidence>
<keyword evidence="2" id="KW-1185">Reference proteome</keyword>
<evidence type="ECO:0000313" key="2">
    <source>
        <dbReference type="Proteomes" id="UP000027222"/>
    </source>
</evidence>
<reference evidence="2" key="1">
    <citation type="journal article" date="2014" name="Proc. Natl. Acad. Sci. U.S.A.">
        <title>Extensive sampling of basidiomycete genomes demonstrates inadequacy of the white-rot/brown-rot paradigm for wood decay fungi.</title>
        <authorList>
            <person name="Riley R."/>
            <person name="Salamov A.A."/>
            <person name="Brown D.W."/>
            <person name="Nagy L.G."/>
            <person name="Floudas D."/>
            <person name="Held B.W."/>
            <person name="Levasseur A."/>
            <person name="Lombard V."/>
            <person name="Morin E."/>
            <person name="Otillar R."/>
            <person name="Lindquist E.A."/>
            <person name="Sun H."/>
            <person name="LaButti K.M."/>
            <person name="Schmutz J."/>
            <person name="Jabbour D."/>
            <person name="Luo H."/>
            <person name="Baker S.E."/>
            <person name="Pisabarro A.G."/>
            <person name="Walton J.D."/>
            <person name="Blanchette R.A."/>
            <person name="Henrissat B."/>
            <person name="Martin F."/>
            <person name="Cullen D."/>
            <person name="Hibbett D.S."/>
            <person name="Grigoriev I.V."/>
        </authorList>
    </citation>
    <scope>NUCLEOTIDE SEQUENCE [LARGE SCALE GENOMIC DNA]</scope>
    <source>
        <strain evidence="2">CBS 339.88</strain>
    </source>
</reference>
<proteinExistence type="predicted"/>
<dbReference type="EMBL" id="KL142367">
    <property type="protein sequence ID" value="KDR86074.1"/>
    <property type="molecule type" value="Genomic_DNA"/>
</dbReference>
<name>A0A067U1C1_GALM3</name>
<protein>
    <submittedName>
        <fullName evidence="1">Uncharacterized protein</fullName>
    </submittedName>
</protein>
<dbReference type="AlphaFoldDB" id="A0A067U1C1"/>